<dbReference type="AlphaFoldDB" id="A0A7X2Z072"/>
<sequence>MNNLSTKTIEILIQAGWEPNHKIDLNKTVKFLEAMGYQVFDSVIDALSHFGGKEYKFNHPDGSLETFHFIPEEAVGDYYEKEDFVEFEARVKEPLIVVGEAYRGNLIMFISKSGKVFGKNGYSLYKFGDDIYEALDTLCLFKKTGRNRLNSEAILLYEGVNKLVSEDFQ</sequence>
<evidence type="ECO:0008006" key="3">
    <source>
        <dbReference type="Google" id="ProtNLM"/>
    </source>
</evidence>
<evidence type="ECO:0000313" key="2">
    <source>
        <dbReference type="Proteomes" id="UP000447876"/>
    </source>
</evidence>
<accession>A0A7X2Z072</accession>
<dbReference type="Proteomes" id="UP000447876">
    <property type="component" value="Unassembled WGS sequence"/>
</dbReference>
<dbReference type="EMBL" id="WNZW01000001">
    <property type="protein sequence ID" value="MUG44314.1"/>
    <property type="molecule type" value="Genomic_DNA"/>
</dbReference>
<comment type="caution">
    <text evidence="1">The sequence shown here is derived from an EMBL/GenBank/DDBJ whole genome shotgun (WGS) entry which is preliminary data.</text>
</comment>
<gene>
    <name evidence="1" type="ORF">GNP95_04800</name>
</gene>
<dbReference type="RefSeq" id="WP_155609708.1">
    <property type="nucleotide sequence ID" value="NZ_WNZW01000001.1"/>
</dbReference>
<dbReference type="OrthoDB" id="1918995at2"/>
<proteinExistence type="predicted"/>
<name>A0A7X2Z072_9BACL</name>
<organism evidence="1 2">
    <name type="scientific">Paenibacillus woosongensis</name>
    <dbReference type="NCBI Taxonomy" id="307580"/>
    <lineage>
        <taxon>Bacteria</taxon>
        <taxon>Bacillati</taxon>
        <taxon>Bacillota</taxon>
        <taxon>Bacilli</taxon>
        <taxon>Bacillales</taxon>
        <taxon>Paenibacillaceae</taxon>
        <taxon>Paenibacillus</taxon>
    </lineage>
</organism>
<dbReference type="Pfam" id="PF14433">
    <property type="entry name" value="SUKH-3"/>
    <property type="match status" value="1"/>
</dbReference>
<reference evidence="1 2" key="1">
    <citation type="submission" date="2019-11" db="EMBL/GenBank/DDBJ databases">
        <title>Draft genome sequences of five Paenibacillus species of dairy origin.</title>
        <authorList>
            <person name="Olajide A.M."/>
            <person name="Chen S."/>
            <person name="Lapointe G."/>
        </authorList>
    </citation>
    <scope>NUCLEOTIDE SEQUENCE [LARGE SCALE GENOMIC DNA]</scope>
    <source>
        <strain evidence="1 2">12CR55</strain>
    </source>
</reference>
<dbReference type="InterPro" id="IPR025850">
    <property type="entry name" value="SUKH-3"/>
</dbReference>
<evidence type="ECO:0000313" key="1">
    <source>
        <dbReference type="EMBL" id="MUG44314.1"/>
    </source>
</evidence>
<protein>
    <recommendedName>
        <fullName evidence="3">SUKH-3 immunity protein</fullName>
    </recommendedName>
</protein>